<proteinExistence type="predicted"/>
<keyword evidence="1" id="KW-1133">Transmembrane helix</keyword>
<accession>A0AAW7XAW6</accession>
<reference evidence="2" key="1">
    <citation type="submission" date="2023-07" db="EMBL/GenBank/DDBJ databases">
        <title>Genome content predicts the carbon catabolic preferences of heterotrophic bacteria.</title>
        <authorList>
            <person name="Gralka M."/>
        </authorList>
    </citation>
    <scope>NUCLEOTIDE SEQUENCE</scope>
    <source>
        <strain evidence="2">I3M17_2</strain>
    </source>
</reference>
<keyword evidence="1" id="KW-0812">Transmembrane</keyword>
<evidence type="ECO:0000313" key="2">
    <source>
        <dbReference type="EMBL" id="MDO6423731.1"/>
    </source>
</evidence>
<gene>
    <name evidence="2" type="ORF">Q4521_14710</name>
</gene>
<dbReference type="AlphaFoldDB" id="A0AAW7XAW6"/>
<evidence type="ECO:0000313" key="3">
    <source>
        <dbReference type="Proteomes" id="UP001169760"/>
    </source>
</evidence>
<protein>
    <submittedName>
        <fullName evidence="2">Uncharacterized protein</fullName>
    </submittedName>
</protein>
<keyword evidence="1" id="KW-0472">Membrane</keyword>
<comment type="caution">
    <text evidence="2">The sequence shown here is derived from an EMBL/GenBank/DDBJ whole genome shotgun (WGS) entry which is preliminary data.</text>
</comment>
<dbReference type="RefSeq" id="WP_303493315.1">
    <property type="nucleotide sequence ID" value="NZ_JAUOPB010000011.1"/>
</dbReference>
<name>A0AAW7XAW6_9GAMM</name>
<evidence type="ECO:0000256" key="1">
    <source>
        <dbReference type="SAM" id="Phobius"/>
    </source>
</evidence>
<organism evidence="2 3">
    <name type="scientific">Saccharophagus degradans</name>
    <dbReference type="NCBI Taxonomy" id="86304"/>
    <lineage>
        <taxon>Bacteria</taxon>
        <taxon>Pseudomonadati</taxon>
        <taxon>Pseudomonadota</taxon>
        <taxon>Gammaproteobacteria</taxon>
        <taxon>Cellvibrionales</taxon>
        <taxon>Cellvibrionaceae</taxon>
        <taxon>Saccharophagus</taxon>
    </lineage>
</organism>
<feature type="transmembrane region" description="Helical" evidence="1">
    <location>
        <begin position="98"/>
        <end position="118"/>
    </location>
</feature>
<sequence>MDDVAIATGSKTTGQSPLANEAIIEKNERTEIERYRDIYSSFDDVTLLKEYNRIYSDPNSSTNIEALQRLSAMLQLLRTRNIDPEVQNRPKEQGNSDIGIGAAFIGALTVLFIGYKLFRIFTA</sequence>
<dbReference type="EMBL" id="JAUOPB010000011">
    <property type="protein sequence ID" value="MDO6423731.1"/>
    <property type="molecule type" value="Genomic_DNA"/>
</dbReference>
<dbReference type="Proteomes" id="UP001169760">
    <property type="component" value="Unassembled WGS sequence"/>
</dbReference>